<dbReference type="Gene3D" id="1.50.10.20">
    <property type="match status" value="1"/>
</dbReference>
<gene>
    <name evidence="2" type="ORF">DM02DRAFT_575678</name>
</gene>
<sequence>MPHSVAQESKSIEDLLDSLLGNHDSRYGFGAMTCSVYDTAWVSVVTKTVAGVAQYVFPSSFIVVLQAQLPDGSWEGHFRTQNDSDTLGAVGFEVLCPTLLSLLASQGHSFDFPAKSSLLQIRAAKLARVNPKNIYKHASSALLHSLEAFHDWPAEDFDVTKVKHHMIGGSMMASPSATASYLIKAPVWDDEAEAYLRVVIECGEGMGIGAVPSAYPSTNFELLWVVSTLAEYGLLDCIMGSEKLHVVLKAIESSRSNTNGLVGFAPGIEPDLDDSAKASIVLSLAGKSGFSSRIVEEFDAARCLKTYRGERDPSVSANCNALLSLLLDSDDYTGKAGTIEKLVEFILAEWVTSNGRVKDKWNLSPYYPMMLISKAVAKVLTMIQCGDLPHLASSITELHLRSLLIDCLQHVCQEQQPNGSWGVIGPYEETSYAVLTLLNLAGLSLFGEMVQIIEKAMERGRQFLRSNEGVLCEYLWIEKITYGSQFLVDAYMLCAMHAKPEIPNQTAERRDTCTQDQM</sequence>
<keyword evidence="3" id="KW-1185">Reference proteome</keyword>
<dbReference type="GO" id="GO:0016102">
    <property type="term" value="P:diterpenoid biosynthetic process"/>
    <property type="evidence" value="ECO:0007669"/>
    <property type="project" value="TreeGrafter"/>
</dbReference>
<evidence type="ECO:0000313" key="3">
    <source>
        <dbReference type="Proteomes" id="UP000244855"/>
    </source>
</evidence>
<dbReference type="AlphaFoldDB" id="A0A2V1D4R0"/>
<dbReference type="Gene3D" id="1.50.10.160">
    <property type="match status" value="1"/>
</dbReference>
<dbReference type="PANTHER" id="PTHR31739">
    <property type="entry name" value="ENT-COPALYL DIPHOSPHATE SYNTHASE, CHLOROPLASTIC"/>
    <property type="match status" value="1"/>
</dbReference>
<reference evidence="2 3" key="1">
    <citation type="journal article" date="2018" name="Sci. Rep.">
        <title>Comparative genomics provides insights into the lifestyle and reveals functional heterogeneity of dark septate endophytic fungi.</title>
        <authorList>
            <person name="Knapp D.G."/>
            <person name="Nemeth J.B."/>
            <person name="Barry K."/>
            <person name="Hainaut M."/>
            <person name="Henrissat B."/>
            <person name="Johnson J."/>
            <person name="Kuo A."/>
            <person name="Lim J.H.P."/>
            <person name="Lipzen A."/>
            <person name="Nolan M."/>
            <person name="Ohm R.A."/>
            <person name="Tamas L."/>
            <person name="Grigoriev I.V."/>
            <person name="Spatafora J.W."/>
            <person name="Nagy L.G."/>
            <person name="Kovacs G.M."/>
        </authorList>
    </citation>
    <scope>NUCLEOTIDE SEQUENCE [LARGE SCALE GENOMIC DNA]</scope>
    <source>
        <strain evidence="2 3">DSE2036</strain>
    </source>
</reference>
<evidence type="ECO:0008006" key="4">
    <source>
        <dbReference type="Google" id="ProtNLM"/>
    </source>
</evidence>
<dbReference type="Proteomes" id="UP000244855">
    <property type="component" value="Unassembled WGS sequence"/>
</dbReference>
<name>A0A2V1D4R0_9PLEO</name>
<dbReference type="PANTHER" id="PTHR31739:SF25">
    <property type="entry name" value="(E,E)-GERANYLLINALOOL SYNTHASE"/>
    <property type="match status" value="1"/>
</dbReference>
<evidence type="ECO:0000313" key="2">
    <source>
        <dbReference type="EMBL" id="PVH92483.1"/>
    </source>
</evidence>
<dbReference type="EMBL" id="KZ805679">
    <property type="protein sequence ID" value="PVH92483.1"/>
    <property type="molecule type" value="Genomic_DNA"/>
</dbReference>
<dbReference type="STRING" id="97972.A0A2V1D4R0"/>
<dbReference type="GO" id="GO:0010333">
    <property type="term" value="F:terpene synthase activity"/>
    <property type="evidence" value="ECO:0007669"/>
    <property type="project" value="InterPro"/>
</dbReference>
<comment type="similarity">
    <text evidence="1">Belongs to the terpene synthase family.</text>
</comment>
<organism evidence="2 3">
    <name type="scientific">Periconia macrospinosa</name>
    <dbReference type="NCBI Taxonomy" id="97972"/>
    <lineage>
        <taxon>Eukaryota</taxon>
        <taxon>Fungi</taxon>
        <taxon>Dikarya</taxon>
        <taxon>Ascomycota</taxon>
        <taxon>Pezizomycotina</taxon>
        <taxon>Dothideomycetes</taxon>
        <taxon>Pleosporomycetidae</taxon>
        <taxon>Pleosporales</taxon>
        <taxon>Massarineae</taxon>
        <taxon>Periconiaceae</taxon>
        <taxon>Periconia</taxon>
    </lineage>
</organism>
<dbReference type="GO" id="GO:0000287">
    <property type="term" value="F:magnesium ion binding"/>
    <property type="evidence" value="ECO:0007669"/>
    <property type="project" value="TreeGrafter"/>
</dbReference>
<accession>A0A2V1D4R0</accession>
<dbReference type="InterPro" id="IPR008930">
    <property type="entry name" value="Terpenoid_cyclase/PrenylTrfase"/>
</dbReference>
<dbReference type="SUPFAM" id="SSF48239">
    <property type="entry name" value="Terpenoid cyclases/Protein prenyltransferases"/>
    <property type="match status" value="1"/>
</dbReference>
<evidence type="ECO:0000256" key="1">
    <source>
        <dbReference type="ARBA" id="ARBA00006333"/>
    </source>
</evidence>
<dbReference type="InterPro" id="IPR050148">
    <property type="entry name" value="Terpene_synthase-like"/>
</dbReference>
<protein>
    <recommendedName>
        <fullName evidence="4">Ent-kaurene synthase</fullName>
    </recommendedName>
</protein>
<proteinExistence type="inferred from homology"/>
<dbReference type="OrthoDB" id="2343925at2759"/>